<reference evidence="3" key="2">
    <citation type="submission" date="2020-09" db="EMBL/GenBank/DDBJ databases">
        <authorList>
            <person name="Sun Q."/>
            <person name="Sedlacek I."/>
        </authorList>
    </citation>
    <scope>NUCLEOTIDE SEQUENCE</scope>
    <source>
        <strain evidence="3">CCM 7897</strain>
    </source>
</reference>
<name>A0A917BMF3_9HYPH</name>
<reference evidence="3" key="1">
    <citation type="journal article" date="2014" name="Int. J. Syst. Evol. Microbiol.">
        <title>Complete genome sequence of Corynebacterium casei LMG S-19264T (=DSM 44701T), isolated from a smear-ripened cheese.</title>
        <authorList>
            <consortium name="US DOE Joint Genome Institute (JGI-PGF)"/>
            <person name="Walter F."/>
            <person name="Albersmeier A."/>
            <person name="Kalinowski J."/>
            <person name="Ruckert C."/>
        </authorList>
    </citation>
    <scope>NUCLEOTIDE SEQUENCE</scope>
    <source>
        <strain evidence="3">CCM 7897</strain>
    </source>
</reference>
<dbReference type="PANTHER" id="PTHR30006">
    <property type="entry name" value="THIAMINE-BINDING PERIPLASMIC PROTEIN-RELATED"/>
    <property type="match status" value="1"/>
</dbReference>
<proteinExistence type="predicted"/>
<dbReference type="GO" id="GO:0030976">
    <property type="term" value="F:thiamine pyrophosphate binding"/>
    <property type="evidence" value="ECO:0007669"/>
    <property type="project" value="TreeGrafter"/>
</dbReference>
<keyword evidence="2" id="KW-0574">Periplasm</keyword>
<dbReference type="AlphaFoldDB" id="A0A917BMF3"/>
<sequence length="355" mass="38677">MAKHSRRQVLVLGAAGAAGLAMPWVSRAHAQERRITVAAYSGIFEDIYKKTVIEPFMKANPSIRVNYVGFPTSAQNLGTLRAQKAAPQLDVCILDMVVAKAGANENLYKAVTPDVLPVMKQLVPTALIEGMPGPAVTFDNVAMIYSPKKFASAPTSWKELWNKAHAGRITLDAPPNAVGMGFTFVANKLAGGTDYRDYSKGIKLLGEMAPLVQSWEPKPDCYASVTSGNADLSVGYNARIQTFSRQTPDRIAASIPDEGSVFQINTINLVNNAPQQDAALEFMAYALSAQTQATFTEALPYAPTNRDAPLSPEALARTAVTPERMSKMINIDWLEVAKFRDAITEQWRRNVLTRS</sequence>
<organism evidence="3 4">
    <name type="scientific">Azorhizobium oxalatiphilum</name>
    <dbReference type="NCBI Taxonomy" id="980631"/>
    <lineage>
        <taxon>Bacteria</taxon>
        <taxon>Pseudomonadati</taxon>
        <taxon>Pseudomonadota</taxon>
        <taxon>Alphaproteobacteria</taxon>
        <taxon>Hyphomicrobiales</taxon>
        <taxon>Xanthobacteraceae</taxon>
        <taxon>Azorhizobium</taxon>
    </lineage>
</organism>
<keyword evidence="4" id="KW-1185">Reference proteome</keyword>
<dbReference type="GO" id="GO:0030288">
    <property type="term" value="C:outer membrane-bounded periplasmic space"/>
    <property type="evidence" value="ECO:0007669"/>
    <property type="project" value="TreeGrafter"/>
</dbReference>
<keyword evidence="1" id="KW-0732">Signal</keyword>
<dbReference type="EMBL" id="BMCT01000001">
    <property type="protein sequence ID" value="GGF50526.1"/>
    <property type="molecule type" value="Genomic_DNA"/>
</dbReference>
<dbReference type="RefSeq" id="WP_188575493.1">
    <property type="nucleotide sequence ID" value="NZ_BMCT01000001.1"/>
</dbReference>
<comment type="caution">
    <text evidence="3">The sequence shown here is derived from an EMBL/GenBank/DDBJ whole genome shotgun (WGS) entry which is preliminary data.</text>
</comment>
<dbReference type="Proteomes" id="UP000606044">
    <property type="component" value="Unassembled WGS sequence"/>
</dbReference>
<gene>
    <name evidence="3" type="ORF">GCM10007301_07390</name>
</gene>
<dbReference type="PANTHER" id="PTHR30006:SF2">
    <property type="entry name" value="ABC TRANSPORTER SUBSTRATE-BINDING PROTEIN"/>
    <property type="match status" value="1"/>
</dbReference>
<dbReference type="InterPro" id="IPR006059">
    <property type="entry name" value="SBP"/>
</dbReference>
<evidence type="ECO:0000313" key="3">
    <source>
        <dbReference type="EMBL" id="GGF50526.1"/>
    </source>
</evidence>
<evidence type="ECO:0000256" key="2">
    <source>
        <dbReference type="ARBA" id="ARBA00022764"/>
    </source>
</evidence>
<dbReference type="GO" id="GO:0015888">
    <property type="term" value="P:thiamine transport"/>
    <property type="evidence" value="ECO:0007669"/>
    <property type="project" value="TreeGrafter"/>
</dbReference>
<evidence type="ECO:0000313" key="4">
    <source>
        <dbReference type="Proteomes" id="UP000606044"/>
    </source>
</evidence>
<accession>A0A917BMF3</accession>
<dbReference type="SUPFAM" id="SSF53850">
    <property type="entry name" value="Periplasmic binding protein-like II"/>
    <property type="match status" value="1"/>
</dbReference>
<dbReference type="GO" id="GO:0030975">
    <property type="term" value="F:thiamine binding"/>
    <property type="evidence" value="ECO:0007669"/>
    <property type="project" value="TreeGrafter"/>
</dbReference>
<dbReference type="Gene3D" id="3.40.190.10">
    <property type="entry name" value="Periplasmic binding protein-like II"/>
    <property type="match status" value="2"/>
</dbReference>
<dbReference type="PROSITE" id="PS51318">
    <property type="entry name" value="TAT"/>
    <property type="match status" value="1"/>
</dbReference>
<dbReference type="InterPro" id="IPR006311">
    <property type="entry name" value="TAT_signal"/>
</dbReference>
<dbReference type="Pfam" id="PF13416">
    <property type="entry name" value="SBP_bac_8"/>
    <property type="match status" value="1"/>
</dbReference>
<evidence type="ECO:0000256" key="1">
    <source>
        <dbReference type="ARBA" id="ARBA00022729"/>
    </source>
</evidence>
<protein>
    <submittedName>
        <fullName evidence="3">Polyamine ABC transporter substrate-binding protein</fullName>
    </submittedName>
</protein>